<feature type="transmembrane region" description="Helical" evidence="2">
    <location>
        <begin position="215"/>
        <end position="237"/>
    </location>
</feature>
<keyword evidence="4" id="KW-1185">Reference proteome</keyword>
<keyword evidence="2" id="KW-0812">Transmembrane</keyword>
<gene>
    <name evidence="3" type="ORF">BJEO58_02492</name>
</gene>
<feature type="transmembrane region" description="Helical" evidence="2">
    <location>
        <begin position="257"/>
        <end position="283"/>
    </location>
</feature>
<proteinExistence type="predicted"/>
<reference evidence="4" key="1">
    <citation type="submission" date="2017-03" db="EMBL/GenBank/DDBJ databases">
        <authorList>
            <person name="Monnet C."/>
        </authorList>
    </citation>
    <scope>NUCLEOTIDE SEQUENCE [LARGE SCALE GENOMIC DNA]</scope>
    <source>
        <strain evidence="4">SJ5-8</strain>
    </source>
</reference>
<keyword evidence="2" id="KW-0472">Membrane</keyword>
<protein>
    <submittedName>
        <fullName evidence="3">Uncharacterized protein</fullName>
    </submittedName>
</protein>
<feature type="transmembrane region" description="Helical" evidence="2">
    <location>
        <begin position="183"/>
        <end position="203"/>
    </location>
</feature>
<keyword evidence="2" id="KW-1133">Transmembrane helix</keyword>
<evidence type="ECO:0000256" key="1">
    <source>
        <dbReference type="SAM" id="MobiDB-lite"/>
    </source>
</evidence>
<dbReference type="RefSeq" id="WP_101589808.1">
    <property type="nucleotide sequence ID" value="NZ_FXZM01000013.1"/>
</dbReference>
<accession>A0A2H1L7J6</accession>
<feature type="region of interest" description="Disordered" evidence="1">
    <location>
        <begin position="335"/>
        <end position="367"/>
    </location>
</feature>
<name>A0A2H1L7J6_9MICO</name>
<dbReference type="Proteomes" id="UP000234462">
    <property type="component" value="Unassembled WGS sequence"/>
</dbReference>
<feature type="compositionally biased region" description="Basic residues" evidence="1">
    <location>
        <begin position="335"/>
        <end position="345"/>
    </location>
</feature>
<evidence type="ECO:0000313" key="3">
    <source>
        <dbReference type="EMBL" id="SMY12884.1"/>
    </source>
</evidence>
<evidence type="ECO:0000313" key="4">
    <source>
        <dbReference type="Proteomes" id="UP000234462"/>
    </source>
</evidence>
<dbReference type="AlphaFoldDB" id="A0A2H1L7J6"/>
<evidence type="ECO:0000256" key="2">
    <source>
        <dbReference type="SAM" id="Phobius"/>
    </source>
</evidence>
<dbReference type="OrthoDB" id="8477132at2"/>
<dbReference type="EMBL" id="FXZM01000013">
    <property type="protein sequence ID" value="SMY12884.1"/>
    <property type="molecule type" value="Genomic_DNA"/>
</dbReference>
<sequence>MDREFHVDIFADPGLPMKAVEKVLAARQQDETEADLVLHHKNRRIPLRDDGTLDMETVREWARRDEADFMVIVTEIPRSAGGRVKMVGLHFAEGAAIISLPALGWSNVVKNLRAAMFDSLDALVAEEAPGSGDRRIDYGVVHEQDSETGRSVYIASPWWRPGRLRLVLGMVRTNEPLAAVTKMSGVLAAAAATGAFGIFYSSIWEMAYALSPVRLGLITVSVIVTMVLWLLVGNRLWERPRQVGSPAETALYNASTVVTLLVTVGLLYAVLFVGILVGSLVVIETGFMATTIGVEVSVWNYVDIAWLSASMGTVAGALGSNFDDTDSINELTHGRRQAQRFRQRQKAAEQASVRPGEDAGPDGGRRE</sequence>
<organism evidence="3 4">
    <name type="scientific">Brevibacterium jeotgali</name>
    <dbReference type="NCBI Taxonomy" id="1262550"/>
    <lineage>
        <taxon>Bacteria</taxon>
        <taxon>Bacillati</taxon>
        <taxon>Actinomycetota</taxon>
        <taxon>Actinomycetes</taxon>
        <taxon>Micrococcales</taxon>
        <taxon>Brevibacteriaceae</taxon>
        <taxon>Brevibacterium</taxon>
    </lineage>
</organism>